<proteinExistence type="predicted"/>
<name>A0A5N6R299_9ROSI</name>
<feature type="domain" description="RNase H type-1" evidence="1">
    <location>
        <begin position="1"/>
        <end position="60"/>
    </location>
</feature>
<dbReference type="PANTHER" id="PTHR47074">
    <property type="entry name" value="BNAC02G40300D PROTEIN"/>
    <property type="match status" value="1"/>
</dbReference>
<dbReference type="AlphaFoldDB" id="A0A5N6R299"/>
<dbReference type="Pfam" id="PF13456">
    <property type="entry name" value="RVT_3"/>
    <property type="match status" value="1"/>
</dbReference>
<evidence type="ECO:0000313" key="2">
    <source>
        <dbReference type="EMBL" id="KAE8022935.1"/>
    </source>
</evidence>
<dbReference type="PANTHER" id="PTHR47074:SF48">
    <property type="entry name" value="POLYNUCLEOTIDYL TRANSFERASE, RIBONUCLEASE H-LIKE SUPERFAMILY PROTEIN"/>
    <property type="match status" value="1"/>
</dbReference>
<organism evidence="2 3">
    <name type="scientific">Carpinus fangiana</name>
    <dbReference type="NCBI Taxonomy" id="176857"/>
    <lineage>
        <taxon>Eukaryota</taxon>
        <taxon>Viridiplantae</taxon>
        <taxon>Streptophyta</taxon>
        <taxon>Embryophyta</taxon>
        <taxon>Tracheophyta</taxon>
        <taxon>Spermatophyta</taxon>
        <taxon>Magnoliopsida</taxon>
        <taxon>eudicotyledons</taxon>
        <taxon>Gunneridae</taxon>
        <taxon>Pentapetalae</taxon>
        <taxon>rosids</taxon>
        <taxon>fabids</taxon>
        <taxon>Fagales</taxon>
        <taxon>Betulaceae</taxon>
        <taxon>Carpinus</taxon>
    </lineage>
</organism>
<dbReference type="InterPro" id="IPR052929">
    <property type="entry name" value="RNase_H-like_EbsB-rel"/>
</dbReference>
<keyword evidence="3" id="KW-1185">Reference proteome</keyword>
<dbReference type="EMBL" id="CM017323">
    <property type="protein sequence ID" value="KAE8022935.1"/>
    <property type="molecule type" value="Genomic_DNA"/>
</dbReference>
<dbReference type="InterPro" id="IPR002156">
    <property type="entry name" value="RNaseH_domain"/>
</dbReference>
<dbReference type="OrthoDB" id="1906820at2759"/>
<sequence length="88" mass="10015">MEGDALEVVNVFLSTERWMGTYGNIIHEAKLQLNSCCTEWDVRHVPRHCNEVAHAIAKMAIQVNEECLWINNFPRGIADLVNTEQGSF</sequence>
<dbReference type="GO" id="GO:0003676">
    <property type="term" value="F:nucleic acid binding"/>
    <property type="evidence" value="ECO:0007669"/>
    <property type="project" value="InterPro"/>
</dbReference>
<dbReference type="Proteomes" id="UP000327013">
    <property type="component" value="Chromosome 3"/>
</dbReference>
<gene>
    <name evidence="2" type="ORF">FH972_008696</name>
</gene>
<evidence type="ECO:0000313" key="3">
    <source>
        <dbReference type="Proteomes" id="UP000327013"/>
    </source>
</evidence>
<evidence type="ECO:0000259" key="1">
    <source>
        <dbReference type="Pfam" id="PF13456"/>
    </source>
</evidence>
<dbReference type="GO" id="GO:0004523">
    <property type="term" value="F:RNA-DNA hybrid ribonuclease activity"/>
    <property type="evidence" value="ECO:0007669"/>
    <property type="project" value="InterPro"/>
</dbReference>
<accession>A0A5N6R299</accession>
<protein>
    <recommendedName>
        <fullName evidence="1">RNase H type-1 domain-containing protein</fullName>
    </recommendedName>
</protein>
<reference evidence="2 3" key="1">
    <citation type="submission" date="2019-06" db="EMBL/GenBank/DDBJ databases">
        <title>A chromosomal-level reference genome of Carpinus fangiana (Coryloideae, Betulaceae).</title>
        <authorList>
            <person name="Yang X."/>
            <person name="Wang Z."/>
            <person name="Zhang L."/>
            <person name="Hao G."/>
            <person name="Liu J."/>
            <person name="Yang Y."/>
        </authorList>
    </citation>
    <scope>NUCLEOTIDE SEQUENCE [LARGE SCALE GENOMIC DNA]</scope>
    <source>
        <strain evidence="2">Cfa_2016G</strain>
        <tissue evidence="2">Leaf</tissue>
    </source>
</reference>